<evidence type="ECO:0000313" key="3">
    <source>
        <dbReference type="Proteomes" id="UP001224392"/>
    </source>
</evidence>
<keyword evidence="3" id="KW-1185">Reference proteome</keyword>
<proteinExistence type="predicted"/>
<accession>A0ABQ6LXK9</accession>
<gene>
    <name evidence="2" type="ORF">MNKW57_11010</name>
</gene>
<evidence type="ECO:0000313" key="2">
    <source>
        <dbReference type="EMBL" id="GMG86780.1"/>
    </source>
</evidence>
<dbReference type="Pfam" id="PF14488">
    <property type="entry name" value="DUF4434"/>
    <property type="match status" value="1"/>
</dbReference>
<reference evidence="2 3" key="1">
    <citation type="submission" date="2023-04" db="EMBL/GenBank/DDBJ databases">
        <title>Marinobulbifer ophiurae gen. nov., sp. Nov., isolate from tissue of brittle star Ophioplocus japonicus.</title>
        <authorList>
            <person name="Kawano K."/>
            <person name="Sawayama S."/>
            <person name="Nakagawa S."/>
        </authorList>
    </citation>
    <scope>NUCLEOTIDE SEQUENCE [LARGE SCALE GENOMIC DNA]</scope>
    <source>
        <strain evidence="2 3">NKW57</strain>
    </source>
</reference>
<dbReference type="Proteomes" id="UP001224392">
    <property type="component" value="Unassembled WGS sequence"/>
</dbReference>
<name>A0ABQ6LXK9_9GAMM</name>
<feature type="domain" description="DUF4434" evidence="1">
    <location>
        <begin position="3"/>
        <end position="188"/>
    </location>
</feature>
<comment type="caution">
    <text evidence="2">The sequence shown here is derived from an EMBL/GenBank/DDBJ whole genome shotgun (WGS) entry which is preliminary data.</text>
</comment>
<sequence>MGLYSDPLFFERARGTDQEIASYLNAYLIKNLTLLEEILNSTASQSIDSWYLPAEFDDRYWTSETRTRLLAEQLAKWNSAVSARTQKPWSSSSFFTGWKSPDGYANWLRQIPYKFWIQDGSGTRKLTEEQRLLYLDRIDKNRSRLILEAFEQLSSDANFTAKPRAYKDLQGLERKYESRGFKEVAYFSLRYMPFADGKLKLPSN</sequence>
<evidence type="ECO:0000259" key="1">
    <source>
        <dbReference type="Pfam" id="PF14488"/>
    </source>
</evidence>
<organism evidence="2 3">
    <name type="scientific">Biformimicrobium ophioploci</name>
    <dbReference type="NCBI Taxonomy" id="3036711"/>
    <lineage>
        <taxon>Bacteria</taxon>
        <taxon>Pseudomonadati</taxon>
        <taxon>Pseudomonadota</taxon>
        <taxon>Gammaproteobacteria</taxon>
        <taxon>Cellvibrionales</taxon>
        <taxon>Microbulbiferaceae</taxon>
        <taxon>Biformimicrobium</taxon>
    </lineage>
</organism>
<dbReference type="Gene3D" id="3.20.20.80">
    <property type="entry name" value="Glycosidases"/>
    <property type="match status" value="1"/>
</dbReference>
<dbReference type="EMBL" id="BSYJ01000002">
    <property type="protein sequence ID" value="GMG86780.1"/>
    <property type="molecule type" value="Genomic_DNA"/>
</dbReference>
<dbReference type="InterPro" id="IPR027849">
    <property type="entry name" value="DUF4434"/>
</dbReference>
<protein>
    <recommendedName>
        <fullName evidence="1">DUF4434 domain-containing protein</fullName>
    </recommendedName>
</protein>